<keyword evidence="1" id="KW-0812">Transmembrane</keyword>
<organism evidence="3 4">
    <name type="scientific">Arabidopsis thaliana</name>
    <name type="common">Mouse-ear cress</name>
    <dbReference type="NCBI Taxonomy" id="3702"/>
    <lineage>
        <taxon>Eukaryota</taxon>
        <taxon>Viridiplantae</taxon>
        <taxon>Streptophyta</taxon>
        <taxon>Embryophyta</taxon>
        <taxon>Tracheophyta</taxon>
        <taxon>Spermatophyta</taxon>
        <taxon>Magnoliopsida</taxon>
        <taxon>eudicotyledons</taxon>
        <taxon>Gunneridae</taxon>
        <taxon>Pentapetalae</taxon>
        <taxon>rosids</taxon>
        <taxon>malvids</taxon>
        <taxon>Brassicales</taxon>
        <taxon>Brassicaceae</taxon>
        <taxon>Camelineae</taxon>
        <taxon>Arabidopsis</taxon>
    </lineage>
</organism>
<evidence type="ECO:0000313" key="3">
    <source>
        <dbReference type="EMBL" id="CAD5333242.1"/>
    </source>
</evidence>
<keyword evidence="1" id="KW-0472">Membrane</keyword>
<evidence type="ECO:0000313" key="4">
    <source>
        <dbReference type="Proteomes" id="UP000516314"/>
    </source>
</evidence>
<feature type="chain" id="PRO_5028879261" evidence="2">
    <location>
        <begin position="32"/>
        <end position="539"/>
    </location>
</feature>
<feature type="transmembrane region" description="Helical" evidence="1">
    <location>
        <begin position="512"/>
        <end position="537"/>
    </location>
</feature>
<accession>A0A7G2FEF8</accession>
<feature type="signal peptide" evidence="2">
    <location>
        <begin position="1"/>
        <end position="31"/>
    </location>
</feature>
<dbReference type="Proteomes" id="UP000516314">
    <property type="component" value="Chromosome 5"/>
</dbReference>
<evidence type="ECO:0000256" key="1">
    <source>
        <dbReference type="SAM" id="Phobius"/>
    </source>
</evidence>
<name>A0A7G2FEF8_ARATH</name>
<sequence length="539" mass="60388">MESSTAHGGSISWMVILWLSVAASLTKLVSSLTHNCGNSRSAPKPANPLIPNHWSPTTARFPVQATLAVLRRNSLSRRLLGVTEESFARGKTLIGQLDSSFGMGFSHSPLRLPSQPMSEIFGLSQLVIWPRSVSLEFPCCSLGLGPFLTSPRPISKRCFPLCSLQKPRFYLTLPLFLSSKLLCRLMEPIVYGRRLEPSHTILLCWYKTYLRTWLLESPKDIILYLRSLKKTLLVSFFNCGQMFRVRKYGIMTPSLRSGGYRSLLIPIAVYPLLSKLIFAQINIFRDRLIMLLPDKPRSDIFCYVLSRLQTLCGFLNLHGRLHVRENPPVMLRQYTLLVQTLVLASFDMLWNVLLCLKDSGLMLLNLLCETFYGGLGSLSKDHPSPCSVNVFNVFKASTSTTFSCCYGLPMLIFSTTTFVANKSKQQSTFPTPRTSTKALLYVAFLVSARIVSLTSSSTPSRLLTLAICSSFDSLLEESSINFDLTSTTKLLCFWLQALKESLSISSIYLSNLVMLILGYGSYCYVLNFGIASLYSCFLH</sequence>
<dbReference type="AlphaFoldDB" id="A0A7G2FEF8"/>
<gene>
    <name evidence="3" type="ORF">AT9943_LOCUS20610</name>
</gene>
<keyword evidence="2" id="KW-0732">Signal</keyword>
<keyword evidence="1" id="KW-1133">Transmembrane helix</keyword>
<feature type="transmembrane region" description="Helical" evidence="1">
    <location>
        <begin position="260"/>
        <end position="279"/>
    </location>
</feature>
<reference evidence="3 4" key="1">
    <citation type="submission" date="2020-09" db="EMBL/GenBank/DDBJ databases">
        <authorList>
            <person name="Ashkenazy H."/>
        </authorList>
    </citation>
    <scope>NUCLEOTIDE SEQUENCE [LARGE SCALE GENOMIC DNA]</scope>
    <source>
        <strain evidence="4">cv. Cdm-0</strain>
    </source>
</reference>
<dbReference type="EMBL" id="LR881470">
    <property type="protein sequence ID" value="CAD5333242.1"/>
    <property type="molecule type" value="Genomic_DNA"/>
</dbReference>
<evidence type="ECO:0000256" key="2">
    <source>
        <dbReference type="SAM" id="SignalP"/>
    </source>
</evidence>
<protein>
    <submittedName>
        <fullName evidence="3">(thale cress) hypothetical protein</fullName>
    </submittedName>
</protein>
<proteinExistence type="predicted"/>